<dbReference type="RefSeq" id="WP_031167552.1">
    <property type="nucleotide sequence ID" value="NZ_FOQY01000004.1"/>
</dbReference>
<dbReference type="GeneID" id="96297314"/>
<accession>A0A1I3JTR9</accession>
<keyword evidence="2" id="KW-1185">Reference proteome</keyword>
<organism evidence="1 2">
    <name type="scientific">Streptosporangium canum</name>
    <dbReference type="NCBI Taxonomy" id="324952"/>
    <lineage>
        <taxon>Bacteria</taxon>
        <taxon>Bacillati</taxon>
        <taxon>Actinomycetota</taxon>
        <taxon>Actinomycetes</taxon>
        <taxon>Streptosporangiales</taxon>
        <taxon>Streptosporangiaceae</taxon>
        <taxon>Streptosporangium</taxon>
    </lineage>
</organism>
<proteinExistence type="predicted"/>
<dbReference type="Proteomes" id="UP000199111">
    <property type="component" value="Unassembled WGS sequence"/>
</dbReference>
<name>A0A1I3JTR9_9ACTN</name>
<evidence type="ECO:0000313" key="2">
    <source>
        <dbReference type="Proteomes" id="UP000199111"/>
    </source>
</evidence>
<gene>
    <name evidence="1" type="ORF">SAMN05216275_104131</name>
</gene>
<dbReference type="EMBL" id="FOQY01000004">
    <property type="protein sequence ID" value="SFI63669.1"/>
    <property type="molecule type" value="Genomic_DNA"/>
</dbReference>
<reference evidence="2" key="1">
    <citation type="submission" date="2016-10" db="EMBL/GenBank/DDBJ databases">
        <authorList>
            <person name="Varghese N."/>
            <person name="Submissions S."/>
        </authorList>
    </citation>
    <scope>NUCLEOTIDE SEQUENCE [LARGE SCALE GENOMIC DNA]</scope>
    <source>
        <strain evidence="2">CGMCC 4.2126</strain>
    </source>
</reference>
<protein>
    <submittedName>
        <fullName evidence="1">Uncharacterized protein</fullName>
    </submittedName>
</protein>
<dbReference type="AlphaFoldDB" id="A0A1I3JTR9"/>
<evidence type="ECO:0000313" key="1">
    <source>
        <dbReference type="EMBL" id="SFI63669.1"/>
    </source>
</evidence>
<sequence>MLPLDPHADLGRRAWVPCPGCRDDKDCGACLDGRNCGEHWRYLIGNTGSRLHLQCPACTHLWDHETHFGAGGTAPF</sequence>